<evidence type="ECO:0008006" key="11">
    <source>
        <dbReference type="Google" id="ProtNLM"/>
    </source>
</evidence>
<evidence type="ECO:0000256" key="3">
    <source>
        <dbReference type="ARBA" id="ARBA00023002"/>
    </source>
</evidence>
<dbReference type="SUPFAM" id="SSF48264">
    <property type="entry name" value="Cytochrome P450"/>
    <property type="match status" value="1"/>
</dbReference>
<dbReference type="GO" id="GO:0005506">
    <property type="term" value="F:iron ion binding"/>
    <property type="evidence" value="ECO:0007669"/>
    <property type="project" value="InterPro"/>
</dbReference>
<dbReference type="GO" id="GO:0016705">
    <property type="term" value="F:oxidoreductase activity, acting on paired donors, with incorporation or reduction of molecular oxygen"/>
    <property type="evidence" value="ECO:0007669"/>
    <property type="project" value="InterPro"/>
</dbReference>
<dbReference type="AlphaFoldDB" id="A0A9Q1QCA5"/>
<keyword evidence="1 6" id="KW-0349">Heme</keyword>
<reference evidence="9" key="1">
    <citation type="submission" date="2022-04" db="EMBL/GenBank/DDBJ databases">
        <title>Carnegiea gigantea Genome sequencing and assembly v2.</title>
        <authorList>
            <person name="Copetti D."/>
            <person name="Sanderson M.J."/>
            <person name="Burquez A."/>
            <person name="Wojciechowski M.F."/>
        </authorList>
    </citation>
    <scope>NUCLEOTIDE SEQUENCE</scope>
    <source>
        <strain evidence="9">SGP5-SGP5p</strain>
        <tissue evidence="9">Aerial part</tissue>
    </source>
</reference>
<keyword evidence="4 6" id="KW-0408">Iron</keyword>
<organism evidence="9 10">
    <name type="scientific">Carnegiea gigantea</name>
    <dbReference type="NCBI Taxonomy" id="171969"/>
    <lineage>
        <taxon>Eukaryota</taxon>
        <taxon>Viridiplantae</taxon>
        <taxon>Streptophyta</taxon>
        <taxon>Embryophyta</taxon>
        <taxon>Tracheophyta</taxon>
        <taxon>Spermatophyta</taxon>
        <taxon>Magnoliopsida</taxon>
        <taxon>eudicotyledons</taxon>
        <taxon>Gunneridae</taxon>
        <taxon>Pentapetalae</taxon>
        <taxon>Caryophyllales</taxon>
        <taxon>Cactineae</taxon>
        <taxon>Cactaceae</taxon>
        <taxon>Cactoideae</taxon>
        <taxon>Echinocereeae</taxon>
        <taxon>Carnegiea</taxon>
    </lineage>
</organism>
<evidence type="ECO:0000313" key="9">
    <source>
        <dbReference type="EMBL" id="KAJ8436409.1"/>
    </source>
</evidence>
<evidence type="ECO:0000256" key="5">
    <source>
        <dbReference type="ARBA" id="ARBA00023033"/>
    </source>
</evidence>
<comment type="caution">
    <text evidence="9">The sequence shown here is derived from an EMBL/GenBank/DDBJ whole genome shotgun (WGS) entry which is preliminary data.</text>
</comment>
<keyword evidence="8" id="KW-0472">Membrane</keyword>
<evidence type="ECO:0000256" key="1">
    <source>
        <dbReference type="ARBA" id="ARBA00022617"/>
    </source>
</evidence>
<comment type="cofactor">
    <cofactor evidence="6">
        <name>heme</name>
        <dbReference type="ChEBI" id="CHEBI:30413"/>
    </cofactor>
</comment>
<accession>A0A9Q1QCA5</accession>
<dbReference type="InterPro" id="IPR017972">
    <property type="entry name" value="Cyt_P450_CS"/>
</dbReference>
<evidence type="ECO:0000256" key="4">
    <source>
        <dbReference type="ARBA" id="ARBA00023004"/>
    </source>
</evidence>
<dbReference type="EMBL" id="JAKOGI010000344">
    <property type="protein sequence ID" value="KAJ8436409.1"/>
    <property type="molecule type" value="Genomic_DNA"/>
</dbReference>
<keyword evidence="8" id="KW-1133">Transmembrane helix</keyword>
<evidence type="ECO:0000256" key="6">
    <source>
        <dbReference type="PIRSR" id="PIRSR602401-1"/>
    </source>
</evidence>
<dbReference type="PROSITE" id="PS00086">
    <property type="entry name" value="CYTOCHROME_P450"/>
    <property type="match status" value="1"/>
</dbReference>
<evidence type="ECO:0000313" key="10">
    <source>
        <dbReference type="Proteomes" id="UP001153076"/>
    </source>
</evidence>
<dbReference type="FunFam" id="1.10.630.10:FF:000026">
    <property type="entry name" value="Cytochrome P450 82C4"/>
    <property type="match status" value="1"/>
</dbReference>
<dbReference type="GO" id="GO:0020037">
    <property type="term" value="F:heme binding"/>
    <property type="evidence" value="ECO:0007669"/>
    <property type="project" value="InterPro"/>
</dbReference>
<keyword evidence="3 7" id="KW-0560">Oxidoreductase</keyword>
<feature type="binding site" description="axial binding residue" evidence="6">
    <location>
        <position position="462"/>
    </location>
    <ligand>
        <name>heme</name>
        <dbReference type="ChEBI" id="CHEBI:30413"/>
    </ligand>
    <ligandPart>
        <name>Fe</name>
        <dbReference type="ChEBI" id="CHEBI:18248"/>
    </ligandPart>
</feature>
<dbReference type="InterPro" id="IPR036396">
    <property type="entry name" value="Cyt_P450_sf"/>
</dbReference>
<dbReference type="PANTHER" id="PTHR47947:SF19">
    <property type="entry name" value="CYTOCHROME P450 82C3-RELATED"/>
    <property type="match status" value="1"/>
</dbReference>
<keyword evidence="10" id="KW-1185">Reference proteome</keyword>
<evidence type="ECO:0000256" key="2">
    <source>
        <dbReference type="ARBA" id="ARBA00022723"/>
    </source>
</evidence>
<name>A0A9Q1QCA5_9CARY</name>
<feature type="transmembrane region" description="Helical" evidence="8">
    <location>
        <begin position="6"/>
        <end position="29"/>
    </location>
</feature>
<dbReference type="PRINTS" id="PR00385">
    <property type="entry name" value="P450"/>
</dbReference>
<dbReference type="PANTHER" id="PTHR47947">
    <property type="entry name" value="CYTOCHROME P450 82C3-RELATED"/>
    <property type="match status" value="1"/>
</dbReference>
<dbReference type="Gene3D" id="1.10.630.10">
    <property type="entry name" value="Cytochrome P450"/>
    <property type="match status" value="1"/>
</dbReference>
<keyword evidence="8" id="KW-0812">Transmembrane</keyword>
<dbReference type="InterPro" id="IPR001128">
    <property type="entry name" value="Cyt_P450"/>
</dbReference>
<dbReference type="InterPro" id="IPR050651">
    <property type="entry name" value="Plant_Cytochrome_P450_Monoox"/>
</dbReference>
<keyword evidence="2 6" id="KW-0479">Metal-binding</keyword>
<gene>
    <name evidence="9" type="ORF">Cgig2_013450</name>
</gene>
<proteinExistence type="inferred from homology"/>
<dbReference type="InterPro" id="IPR002401">
    <property type="entry name" value="Cyt_P450_E_grp-I"/>
</dbReference>
<keyword evidence="5 7" id="KW-0503">Monooxygenase</keyword>
<dbReference type="OrthoDB" id="2789670at2759"/>
<dbReference type="Proteomes" id="UP001153076">
    <property type="component" value="Unassembled WGS sequence"/>
</dbReference>
<dbReference type="PRINTS" id="PR00463">
    <property type="entry name" value="EP450I"/>
</dbReference>
<dbReference type="Pfam" id="PF00067">
    <property type="entry name" value="p450"/>
    <property type="match status" value="1"/>
</dbReference>
<dbReference type="GO" id="GO:0004497">
    <property type="term" value="F:monooxygenase activity"/>
    <property type="evidence" value="ECO:0007669"/>
    <property type="project" value="UniProtKB-KW"/>
</dbReference>
<sequence length="522" mass="59313">MELRFHLAAQLSAVVTGIFTLLFFLYFLIRWKHSAKTKRIPPEPFGSLPITGHRLLLGSYPHKTLGKLADKYGPIFTIRLGACQALVVSSPEMAKECFGTNDSVFMGRPSTIFVEHLTYNSANLGFTPYGPYWRKLRKIISQKLLSNQRIKMLSHVRTSELRSAIKGIHDDHGVTRESGDGLVDMKKWLNEINMNTTVRIISGKSLKEFCQGEEYNKWRKALRDWFELAGAFVPADALPFLRWLDIGGYEKAMRKVAKEIDHLPQRWLEKHKRKRASGKQTGNKDFIDDMLEILRQGRTNLLNTMQILSSKPPAWYAMILGGTDTTSVTLTWALSLLLNNPEALKKAHAELDTHVGKERQVSESDLKNLTYLDAIIKETLRLYPPAPLPVPRESITDCMVGGYHIAAGTWLFVNLYKLHRDPQVWPEPLEFRPERFLTTHKDYDVRGQNFAVIPFGAGRRMCPGVSFALQAMRFIIANLLHGFEISTPSGEKVDMTEGFGLTHLKASPLEVILIPRLPDELY</sequence>
<evidence type="ECO:0000256" key="8">
    <source>
        <dbReference type="SAM" id="Phobius"/>
    </source>
</evidence>
<evidence type="ECO:0000256" key="7">
    <source>
        <dbReference type="RuleBase" id="RU000461"/>
    </source>
</evidence>
<comment type="similarity">
    <text evidence="7">Belongs to the cytochrome P450 family.</text>
</comment>
<protein>
    <recommendedName>
        <fullName evidence="11">Cytochrome P450</fullName>
    </recommendedName>
</protein>